<feature type="binding site" evidence="7">
    <location>
        <position position="349"/>
    </location>
    <ligand>
        <name>Mn(2+)</name>
        <dbReference type="ChEBI" id="CHEBI:29035"/>
        <label>1</label>
    </ligand>
</feature>
<evidence type="ECO:0000313" key="11">
    <source>
        <dbReference type="Proteomes" id="UP000656813"/>
    </source>
</evidence>
<organism evidence="10 11">
    <name type="scientific">Pullulanibacillus pueri</name>
    <dbReference type="NCBI Taxonomy" id="1437324"/>
    <lineage>
        <taxon>Bacteria</taxon>
        <taxon>Bacillati</taxon>
        <taxon>Bacillota</taxon>
        <taxon>Bacilli</taxon>
        <taxon>Bacillales</taxon>
        <taxon>Sporolactobacillaceae</taxon>
        <taxon>Pullulanibacillus</taxon>
    </lineage>
</organism>
<dbReference type="Pfam" id="PF01368">
    <property type="entry name" value="DHH"/>
    <property type="match status" value="1"/>
</dbReference>
<dbReference type="Gene3D" id="3.10.310.30">
    <property type="match status" value="1"/>
</dbReference>
<feature type="binding site" evidence="7">
    <location>
        <position position="345"/>
    </location>
    <ligand>
        <name>Mn(2+)</name>
        <dbReference type="ChEBI" id="CHEBI:29035"/>
        <label>1</label>
    </ligand>
</feature>
<gene>
    <name evidence="10" type="primary">gdpP</name>
    <name evidence="10" type="ORF">GCM10007096_16680</name>
</gene>
<dbReference type="Gene3D" id="3.90.1640.10">
    <property type="entry name" value="inorganic pyrophosphatase (n-terminal core)"/>
    <property type="match status" value="1"/>
</dbReference>
<keyword evidence="5 6" id="KW-0472">Membrane</keyword>
<dbReference type="InterPro" id="IPR001667">
    <property type="entry name" value="DDH_dom"/>
</dbReference>
<dbReference type="SMART" id="SM00267">
    <property type="entry name" value="GGDEF"/>
    <property type="match status" value="1"/>
</dbReference>
<dbReference type="InterPro" id="IPR000160">
    <property type="entry name" value="GGDEF_dom"/>
</dbReference>
<dbReference type="GO" id="GO:0046872">
    <property type="term" value="F:metal ion binding"/>
    <property type="evidence" value="ECO:0007669"/>
    <property type="project" value="UniProtKB-KW"/>
</dbReference>
<feature type="binding site" evidence="7">
    <location>
        <position position="351"/>
    </location>
    <ligand>
        <name>Mn(2+)</name>
        <dbReference type="ChEBI" id="CHEBI:29035"/>
        <label>2</label>
    </ligand>
</feature>
<dbReference type="EC" id="3.1.4.-" evidence="6"/>
<dbReference type="Pfam" id="PF24898">
    <property type="entry name" value="GGDEF_GdpP"/>
    <property type="match status" value="1"/>
</dbReference>
<dbReference type="GO" id="GO:0003676">
    <property type="term" value="F:nucleic acid binding"/>
    <property type="evidence" value="ECO:0007669"/>
    <property type="project" value="UniProtKB-UniRule"/>
</dbReference>
<dbReference type="Gene3D" id="3.30.450.20">
    <property type="entry name" value="PAS domain"/>
    <property type="match status" value="1"/>
</dbReference>
<feature type="transmembrane region" description="Helical" evidence="8">
    <location>
        <begin position="12"/>
        <end position="28"/>
    </location>
</feature>
<comment type="caution">
    <text evidence="10">The sequence shown here is derived from an EMBL/GenBank/DDBJ whole genome shotgun (WGS) entry which is preliminary data.</text>
</comment>
<dbReference type="SUPFAM" id="SSF64182">
    <property type="entry name" value="DHH phosphoesterases"/>
    <property type="match status" value="1"/>
</dbReference>
<dbReference type="PANTHER" id="PTHR47618:SF2">
    <property type="entry name" value="CYCLIC-DI-AMP PHOSPHODIESTERASE GDPP"/>
    <property type="match status" value="1"/>
</dbReference>
<feature type="binding site" evidence="7">
    <location>
        <position position="499"/>
    </location>
    <ligand>
        <name>Mn(2+)</name>
        <dbReference type="ChEBI" id="CHEBI:29035"/>
        <label>2</label>
    </ligand>
</feature>
<keyword evidence="7" id="KW-0464">Manganese</keyword>
<dbReference type="InterPro" id="IPR038763">
    <property type="entry name" value="DHH_sf"/>
</dbReference>
<dbReference type="GO" id="GO:0016787">
    <property type="term" value="F:hydrolase activity"/>
    <property type="evidence" value="ECO:0007669"/>
    <property type="project" value="UniProtKB-UniRule"/>
</dbReference>
<keyword evidence="7" id="KW-0479">Metal-binding</keyword>
<evidence type="ECO:0000313" key="10">
    <source>
        <dbReference type="EMBL" id="GGH80374.1"/>
    </source>
</evidence>
<dbReference type="InterPro" id="IPR051319">
    <property type="entry name" value="Oligoribo/pAp-PDE_c-di-AMP_PDE"/>
</dbReference>
<reference evidence="10" key="1">
    <citation type="journal article" date="2014" name="Int. J. Syst. Evol. Microbiol.">
        <title>Complete genome sequence of Corynebacterium casei LMG S-19264T (=DSM 44701T), isolated from a smear-ripened cheese.</title>
        <authorList>
            <consortium name="US DOE Joint Genome Institute (JGI-PGF)"/>
            <person name="Walter F."/>
            <person name="Albersmeier A."/>
            <person name="Kalinowski J."/>
            <person name="Ruckert C."/>
        </authorList>
    </citation>
    <scope>NUCLEOTIDE SEQUENCE</scope>
    <source>
        <strain evidence="10">CGMCC 1.12777</strain>
    </source>
</reference>
<evidence type="ECO:0000256" key="4">
    <source>
        <dbReference type="ARBA" id="ARBA00022989"/>
    </source>
</evidence>
<dbReference type="AlphaFoldDB" id="A0A8J3ELT4"/>
<feature type="binding site" evidence="7">
    <location>
        <position position="420"/>
    </location>
    <ligand>
        <name>Mn(2+)</name>
        <dbReference type="ChEBI" id="CHEBI:29035"/>
        <label>2</label>
    </ligand>
</feature>
<proteinExistence type="inferred from homology"/>
<keyword evidence="3 8" id="KW-0812">Transmembrane</keyword>
<comment type="catalytic activity">
    <reaction evidence="6">
        <text>3',3'-c-di-AMP + H2O = 5'-O-phosphonoadenylyl-(3'-&gt;5')-adenosine + H(+)</text>
        <dbReference type="Rhea" id="RHEA:54420"/>
        <dbReference type="ChEBI" id="CHEBI:15377"/>
        <dbReference type="ChEBI" id="CHEBI:15378"/>
        <dbReference type="ChEBI" id="CHEBI:71500"/>
        <dbReference type="ChEBI" id="CHEBI:138171"/>
    </reaction>
</comment>
<dbReference type="InterPro" id="IPR014528">
    <property type="entry name" value="GdpP/PdeA"/>
</dbReference>
<evidence type="ECO:0000256" key="8">
    <source>
        <dbReference type="SAM" id="Phobius"/>
    </source>
</evidence>
<dbReference type="PIRSF" id="PIRSF026583">
    <property type="entry name" value="YybT"/>
    <property type="match status" value="1"/>
</dbReference>
<dbReference type="FunFam" id="3.90.1640.10:FF:000002">
    <property type="entry name" value="Cyclic-di-AMP phosphodiesterase"/>
    <property type="match status" value="1"/>
</dbReference>
<evidence type="ECO:0000256" key="7">
    <source>
        <dbReference type="PIRSR" id="PIRSR026583-50"/>
    </source>
</evidence>
<dbReference type="RefSeq" id="WP_188496945.1">
    <property type="nucleotide sequence ID" value="NZ_BMFV01000010.1"/>
</dbReference>
<keyword evidence="2 6" id="KW-1003">Cell membrane</keyword>
<name>A0A8J3ELT4_9BACL</name>
<comment type="cofactor">
    <cofactor evidence="7">
        <name>Mn(2+)</name>
        <dbReference type="ChEBI" id="CHEBI:29035"/>
    </cofactor>
    <text evidence="7">For phosphodiesterase activity, probably binds 2 Mn(2+) per subunit.</text>
</comment>
<dbReference type="EMBL" id="BMFV01000010">
    <property type="protein sequence ID" value="GGH80374.1"/>
    <property type="molecule type" value="Genomic_DNA"/>
</dbReference>
<dbReference type="GO" id="GO:0005886">
    <property type="term" value="C:plasma membrane"/>
    <property type="evidence" value="ECO:0007669"/>
    <property type="project" value="UniProtKB-SubCell"/>
</dbReference>
<dbReference type="InterPro" id="IPR003156">
    <property type="entry name" value="DHHA1_dom"/>
</dbReference>
<evidence type="ECO:0000256" key="5">
    <source>
        <dbReference type="ARBA" id="ARBA00023136"/>
    </source>
</evidence>
<keyword evidence="6" id="KW-0378">Hydrolase</keyword>
<feature type="domain" description="GGDEF" evidence="9">
    <location>
        <begin position="173"/>
        <end position="301"/>
    </location>
</feature>
<dbReference type="Proteomes" id="UP000656813">
    <property type="component" value="Unassembled WGS sequence"/>
</dbReference>
<comment type="similarity">
    <text evidence="6">Belongs to the GdpP/PdeA phosphodiesterase family.</text>
</comment>
<dbReference type="InterPro" id="IPR049553">
    <property type="entry name" value="GdpP-like_PAS"/>
</dbReference>
<evidence type="ECO:0000256" key="3">
    <source>
        <dbReference type="ARBA" id="ARBA00022692"/>
    </source>
</evidence>
<evidence type="ECO:0000256" key="2">
    <source>
        <dbReference type="ARBA" id="ARBA00022475"/>
    </source>
</evidence>
<feature type="binding site" evidence="7">
    <location>
        <position position="420"/>
    </location>
    <ligand>
        <name>Mn(2+)</name>
        <dbReference type="ChEBI" id="CHEBI:29035"/>
        <label>1</label>
    </ligand>
</feature>
<protein>
    <recommendedName>
        <fullName evidence="6">Cyclic-di-AMP phosphodiesterase</fullName>
        <ecNumber evidence="6">3.1.4.-</ecNumber>
    </recommendedName>
</protein>
<sequence>MSNQLKPPRWDIKAIIAVIITLCFIIILTLYYWLLGLMGLIIAGAIVALLKLQDLKQKKEVEDYISTLSHRVKKVGEEALLEMPIGIILYSENYDIEWVNHYVMSLTEEESIISHSLNTISETLIPILKGETDQRVISIKKRRYKVITRPEERLLYLSDVTEINIVKDRYVNEKTVLGIIYLDNYEEITQGMDDQIKSSINNEVTNLIKQWGTDHGIYLKRFSSEKFMAVFSQRILSELEKNRFDVLDKVREIKTNATIPLTLSIGVGKDSTDLPELGQMAQSALDLALGRGGDQVAIKKPSGKVEFYGGKSNPVEKRTRVRARVISQALSELIRESDQVFVMGHKNPDMDAIGAAIGIMKMAEGNGKLSRVVIEPDNYGPGVIRLMDAIQENEELWAKFISNDDAVEFVTTNSLVVVVDTHKPSMTMEPRLLNKTDRVVVIDHHRRGEDFIHDPVLVYMEPYASSTAELVTELLEYQPNSGPLKVLEATAMLAGITVDTKSFALRTGSRTFDAASYLRSHGADTILVQRLLREDLDQFNRRTALIRKTEMYRDHIAIVIGDEEDVFDQVVMAQAADTLLSMNDVKASFVAAPRLDGYIGISARSLGDINVQVIMEALEGGGHLTNAATQLKVPLKEVELKLKAAIDDYLEGGETE</sequence>
<evidence type="ECO:0000259" key="9">
    <source>
        <dbReference type="PROSITE" id="PS50887"/>
    </source>
</evidence>
<keyword evidence="11" id="KW-1185">Reference proteome</keyword>
<comment type="function">
    <text evidence="6">Has phosphodiesterase (PDE) activity against cyclic-di-AMP (c-di-AMP).</text>
</comment>
<reference evidence="10" key="2">
    <citation type="submission" date="2020-09" db="EMBL/GenBank/DDBJ databases">
        <authorList>
            <person name="Sun Q."/>
            <person name="Zhou Y."/>
        </authorList>
    </citation>
    <scope>NUCLEOTIDE SEQUENCE</scope>
    <source>
        <strain evidence="10">CGMCC 1.12777</strain>
    </source>
</reference>
<dbReference type="Pfam" id="PF21370">
    <property type="entry name" value="PAS_GdpP"/>
    <property type="match status" value="1"/>
</dbReference>
<dbReference type="Pfam" id="PF02272">
    <property type="entry name" value="DHHA1"/>
    <property type="match status" value="1"/>
</dbReference>
<dbReference type="PANTHER" id="PTHR47618">
    <property type="entry name" value="BIFUNCTIONAL OLIGORIBONUCLEASE AND PAP PHOSPHATASE NRNA"/>
    <property type="match status" value="1"/>
</dbReference>
<dbReference type="PROSITE" id="PS50887">
    <property type="entry name" value="GGDEF"/>
    <property type="match status" value="1"/>
</dbReference>
<evidence type="ECO:0000256" key="1">
    <source>
        <dbReference type="ARBA" id="ARBA00004651"/>
    </source>
</evidence>
<keyword evidence="4 8" id="KW-1133">Transmembrane helix</keyword>
<feature type="binding site" evidence="7">
    <location>
        <position position="444"/>
    </location>
    <ligand>
        <name>Mn(2+)</name>
        <dbReference type="ChEBI" id="CHEBI:29035"/>
        <label>2</label>
    </ligand>
</feature>
<accession>A0A8J3ELT4</accession>
<evidence type="ECO:0000256" key="6">
    <source>
        <dbReference type="PIRNR" id="PIRNR026583"/>
    </source>
</evidence>
<comment type="subcellular location">
    <subcellularLocation>
        <location evidence="1">Cell membrane</location>
        <topology evidence="1">Multi-pass membrane protein</topology>
    </subcellularLocation>
</comment>